<keyword evidence="1" id="KW-0418">Kinase</keyword>
<evidence type="ECO:0000313" key="3">
    <source>
        <dbReference type="EMBL" id="MEV4921616.1"/>
    </source>
</evidence>
<dbReference type="InterPro" id="IPR036890">
    <property type="entry name" value="HATPase_C_sf"/>
</dbReference>
<keyword evidence="1" id="KW-0808">Transferase</keyword>
<sequence length="155" mass="16238">MHAVPRHKCKRSATEADDRPGVIERSLHFSVPVAAASVAAARHEVTGQLGLWGLQGGAVAETAVLAVSELVTNIVRHAASARADVRIGLDERHLTVSVHDRDPRIPRRAAVPHLDGSGGWGLHLVETLAAEAGGRTSIPRDADGGGKTVTVLLPL</sequence>
<dbReference type="Gene3D" id="3.30.565.10">
    <property type="entry name" value="Histidine kinase-like ATPase, C-terminal domain"/>
    <property type="match status" value="1"/>
</dbReference>
<dbReference type="RefSeq" id="WP_366086472.1">
    <property type="nucleotide sequence ID" value="NZ_JBFASG010000001.1"/>
</dbReference>
<dbReference type="PANTHER" id="PTHR35526:SF3">
    <property type="entry name" value="ANTI-SIGMA-F FACTOR RSBW"/>
    <property type="match status" value="1"/>
</dbReference>
<dbReference type="Pfam" id="PF13581">
    <property type="entry name" value="HATPase_c_2"/>
    <property type="match status" value="1"/>
</dbReference>
<dbReference type="EMBL" id="JBFASG010000001">
    <property type="protein sequence ID" value="MEV4921616.1"/>
    <property type="molecule type" value="Genomic_DNA"/>
</dbReference>
<evidence type="ECO:0000256" key="1">
    <source>
        <dbReference type="ARBA" id="ARBA00022527"/>
    </source>
</evidence>
<name>A0ABV3IMA2_9ACTN</name>
<feature type="domain" description="Histidine kinase/HSP90-like ATPase" evidence="2">
    <location>
        <begin position="32"/>
        <end position="150"/>
    </location>
</feature>
<reference evidence="3 4" key="1">
    <citation type="submission" date="2024-06" db="EMBL/GenBank/DDBJ databases">
        <title>The Natural Products Discovery Center: Release of the First 8490 Sequenced Strains for Exploring Actinobacteria Biosynthetic Diversity.</title>
        <authorList>
            <person name="Kalkreuter E."/>
            <person name="Kautsar S.A."/>
            <person name="Yang D."/>
            <person name="Bader C.D."/>
            <person name="Teijaro C.N."/>
            <person name="Fluegel L."/>
            <person name="Davis C.M."/>
            <person name="Simpson J.R."/>
            <person name="Lauterbach L."/>
            <person name="Steele A.D."/>
            <person name="Gui C."/>
            <person name="Meng S."/>
            <person name="Li G."/>
            <person name="Viehrig K."/>
            <person name="Ye F."/>
            <person name="Su P."/>
            <person name="Kiefer A.F."/>
            <person name="Nichols A."/>
            <person name="Cepeda A.J."/>
            <person name="Yan W."/>
            <person name="Fan B."/>
            <person name="Jiang Y."/>
            <person name="Adhikari A."/>
            <person name="Zheng C.-J."/>
            <person name="Schuster L."/>
            <person name="Cowan T.M."/>
            <person name="Smanski M.J."/>
            <person name="Chevrette M.G."/>
            <person name="De Carvalho L.P.S."/>
            <person name="Shen B."/>
        </authorList>
    </citation>
    <scope>NUCLEOTIDE SEQUENCE [LARGE SCALE GENOMIC DNA]</scope>
    <source>
        <strain evidence="3 4">NPDC053791</strain>
    </source>
</reference>
<dbReference type="InterPro" id="IPR003594">
    <property type="entry name" value="HATPase_dom"/>
</dbReference>
<keyword evidence="3" id="KW-0547">Nucleotide-binding</keyword>
<keyword evidence="1" id="KW-0723">Serine/threonine-protein kinase</keyword>
<evidence type="ECO:0000313" key="4">
    <source>
        <dbReference type="Proteomes" id="UP001552479"/>
    </source>
</evidence>
<proteinExistence type="predicted"/>
<dbReference type="PANTHER" id="PTHR35526">
    <property type="entry name" value="ANTI-SIGMA-F FACTOR RSBW-RELATED"/>
    <property type="match status" value="1"/>
</dbReference>
<comment type="caution">
    <text evidence="3">The sequence shown here is derived from an EMBL/GenBank/DDBJ whole genome shotgun (WGS) entry which is preliminary data.</text>
</comment>
<dbReference type="Proteomes" id="UP001552479">
    <property type="component" value="Unassembled WGS sequence"/>
</dbReference>
<evidence type="ECO:0000259" key="2">
    <source>
        <dbReference type="Pfam" id="PF13581"/>
    </source>
</evidence>
<dbReference type="SUPFAM" id="SSF55874">
    <property type="entry name" value="ATPase domain of HSP90 chaperone/DNA topoisomerase II/histidine kinase"/>
    <property type="match status" value="1"/>
</dbReference>
<organism evidence="3 4">
    <name type="scientific">Streptomyces roseoverticillatus</name>
    <dbReference type="NCBI Taxonomy" id="66429"/>
    <lineage>
        <taxon>Bacteria</taxon>
        <taxon>Bacillati</taxon>
        <taxon>Actinomycetota</taxon>
        <taxon>Actinomycetes</taxon>
        <taxon>Kitasatosporales</taxon>
        <taxon>Streptomycetaceae</taxon>
        <taxon>Streptomyces</taxon>
    </lineage>
</organism>
<dbReference type="InterPro" id="IPR050267">
    <property type="entry name" value="Anti-sigma-factor_SerPK"/>
</dbReference>
<accession>A0ABV3IMA2</accession>
<dbReference type="CDD" id="cd16936">
    <property type="entry name" value="HATPase_RsbW-like"/>
    <property type="match status" value="1"/>
</dbReference>
<keyword evidence="4" id="KW-1185">Reference proteome</keyword>
<dbReference type="GO" id="GO:0005524">
    <property type="term" value="F:ATP binding"/>
    <property type="evidence" value="ECO:0007669"/>
    <property type="project" value="UniProtKB-KW"/>
</dbReference>
<gene>
    <name evidence="3" type="ORF">AB0L03_01965</name>
</gene>
<protein>
    <submittedName>
        <fullName evidence="3">ATP-binding protein</fullName>
    </submittedName>
</protein>
<keyword evidence="3" id="KW-0067">ATP-binding</keyword>